<dbReference type="Proteomes" id="UP000561459">
    <property type="component" value="Unassembled WGS sequence"/>
</dbReference>
<dbReference type="RefSeq" id="WP_183616780.1">
    <property type="nucleotide sequence ID" value="NZ_JACIDY010000003.1"/>
</dbReference>
<accession>A0A7W6FY79</accession>
<comment type="caution">
    <text evidence="2">The sequence shown here is derived from an EMBL/GenBank/DDBJ whole genome shotgun (WGS) entry which is preliminary data.</text>
</comment>
<evidence type="ECO:0000313" key="3">
    <source>
        <dbReference type="Proteomes" id="UP000561459"/>
    </source>
</evidence>
<dbReference type="Pfam" id="PF07238">
    <property type="entry name" value="PilZ"/>
    <property type="match status" value="1"/>
</dbReference>
<dbReference type="InterPro" id="IPR009875">
    <property type="entry name" value="PilZ_domain"/>
</dbReference>
<organism evidence="2 3">
    <name type="scientific">Novosphingobium fluoreni</name>
    <dbReference type="NCBI Taxonomy" id="1391222"/>
    <lineage>
        <taxon>Bacteria</taxon>
        <taxon>Pseudomonadati</taxon>
        <taxon>Pseudomonadota</taxon>
        <taxon>Alphaproteobacteria</taxon>
        <taxon>Sphingomonadales</taxon>
        <taxon>Sphingomonadaceae</taxon>
        <taxon>Novosphingobium</taxon>
    </lineage>
</organism>
<protein>
    <recommendedName>
        <fullName evidence="1">PilZ domain-containing protein</fullName>
    </recommendedName>
</protein>
<sequence>MIAPQLAAQPPRPALAAPKATAPIRVRVELGGVAPSNQAVADVSLQGCSLAVSNDLLRPGSFVTVSLPGGKPLGALVRWSHNHRAGLEFLRGLTPDEPEWLALIA</sequence>
<name>A0A7W6FY79_9SPHN</name>
<dbReference type="AlphaFoldDB" id="A0A7W6FY79"/>
<evidence type="ECO:0000313" key="2">
    <source>
        <dbReference type="EMBL" id="MBB3940139.1"/>
    </source>
</evidence>
<evidence type="ECO:0000259" key="1">
    <source>
        <dbReference type="Pfam" id="PF07238"/>
    </source>
</evidence>
<dbReference type="GO" id="GO:0035438">
    <property type="term" value="F:cyclic-di-GMP binding"/>
    <property type="evidence" value="ECO:0007669"/>
    <property type="project" value="InterPro"/>
</dbReference>
<keyword evidence="3" id="KW-1185">Reference proteome</keyword>
<reference evidence="2 3" key="1">
    <citation type="submission" date="2020-08" db="EMBL/GenBank/DDBJ databases">
        <title>Genomic Encyclopedia of Type Strains, Phase IV (KMG-IV): sequencing the most valuable type-strain genomes for metagenomic binning, comparative biology and taxonomic classification.</title>
        <authorList>
            <person name="Goeker M."/>
        </authorList>
    </citation>
    <scope>NUCLEOTIDE SEQUENCE [LARGE SCALE GENOMIC DNA]</scope>
    <source>
        <strain evidence="2 3">DSM 27568</strain>
    </source>
</reference>
<proteinExistence type="predicted"/>
<gene>
    <name evidence="2" type="ORF">GGR39_001789</name>
</gene>
<dbReference type="EMBL" id="JACIDY010000003">
    <property type="protein sequence ID" value="MBB3940139.1"/>
    <property type="molecule type" value="Genomic_DNA"/>
</dbReference>
<feature type="domain" description="PilZ" evidence="1">
    <location>
        <begin position="22"/>
        <end position="97"/>
    </location>
</feature>